<dbReference type="Gene3D" id="2.60.120.1440">
    <property type="match status" value="1"/>
</dbReference>
<dbReference type="Proteomes" id="UP000026682">
    <property type="component" value="Unassembled WGS sequence"/>
</dbReference>
<dbReference type="AlphaFoldDB" id="A0A158M706"/>
<dbReference type="InterPro" id="IPR006860">
    <property type="entry name" value="FecR"/>
</dbReference>
<proteinExistence type="predicted"/>
<dbReference type="GeneID" id="93119109"/>
<dbReference type="Pfam" id="PF04773">
    <property type="entry name" value="FecR"/>
    <property type="match status" value="1"/>
</dbReference>
<evidence type="ECO:0000313" key="3">
    <source>
        <dbReference type="Proteomes" id="UP000026682"/>
    </source>
</evidence>
<feature type="domain" description="FecR protein" evidence="1">
    <location>
        <begin position="6"/>
        <end position="103"/>
    </location>
</feature>
<dbReference type="EMBL" id="JFZZ01000043">
    <property type="protein sequence ID" value="KAK96315.1"/>
    <property type="molecule type" value="Genomic_DNA"/>
</dbReference>
<sequence>MIHTRRYTTSRGELREVMLDDGSTLTLDAGTSIWVALYQGRREVTVQHGQVMFAVSPDAGRPFDVLAGALRVTVVGTRFAVRQTETGLDAGRTVVAVESGRVRVEPLQRGFAGEATFLGAGERVSADAQGRLDEVVQVGAQSVAVWRQGRVSFNDTPLSQALAEFERYGPTGLALGDPAVGQLRLGGTFDLHAAQRFAQALPHLLPVRVQKTAHGIVIGSKR</sequence>
<accession>A0A158M706</accession>
<dbReference type="GO" id="GO:0016989">
    <property type="term" value="F:sigma factor antagonist activity"/>
    <property type="evidence" value="ECO:0007669"/>
    <property type="project" value="TreeGrafter"/>
</dbReference>
<dbReference type="STRING" id="35814.BBB42_13775"/>
<dbReference type="PATRIC" id="fig|1331206.3.peg.940"/>
<dbReference type="InterPro" id="IPR012373">
    <property type="entry name" value="Ferrdict_sens_TM"/>
</dbReference>
<evidence type="ECO:0000259" key="1">
    <source>
        <dbReference type="Pfam" id="PF04773"/>
    </source>
</evidence>
<dbReference type="RefSeq" id="WP_005015405.1">
    <property type="nucleotide sequence ID" value="NZ_JFZZ01000043.1"/>
</dbReference>
<organism evidence="2 3">
    <name type="scientific">Bordetella holmesii CDC-H585-BH</name>
    <dbReference type="NCBI Taxonomy" id="1331206"/>
    <lineage>
        <taxon>Bacteria</taxon>
        <taxon>Pseudomonadati</taxon>
        <taxon>Pseudomonadota</taxon>
        <taxon>Betaproteobacteria</taxon>
        <taxon>Burkholderiales</taxon>
        <taxon>Alcaligenaceae</taxon>
        <taxon>Bordetella</taxon>
    </lineage>
</organism>
<name>A0A158M706_9BORD</name>
<dbReference type="PANTHER" id="PTHR30273:SF2">
    <property type="entry name" value="PROTEIN FECR"/>
    <property type="match status" value="1"/>
</dbReference>
<dbReference type="PANTHER" id="PTHR30273">
    <property type="entry name" value="PERIPLASMIC SIGNAL SENSOR AND SIGMA FACTOR ACTIVATOR FECR-RELATED"/>
    <property type="match status" value="1"/>
</dbReference>
<protein>
    <submittedName>
        <fullName evidence="2">Sigma factor regulatory protein, FecR/PupR family</fullName>
    </submittedName>
</protein>
<reference evidence="2 3" key="1">
    <citation type="submission" date="2014-03" db="EMBL/GenBank/DDBJ databases">
        <title>Genome sequence of Bordetella holmseii.</title>
        <authorList>
            <person name="Harvill E."/>
            <person name="Goodfield L.L."/>
            <person name="Ivanov Y."/>
            <person name="Meyer J.A."/>
            <person name="Newth C."/>
            <person name="Cassiday P."/>
            <person name="Tondella M.L."/>
            <person name="Liao P."/>
            <person name="Zimmerman J."/>
            <person name="Meert K."/>
            <person name="Wessel D."/>
            <person name="Berger J."/>
            <person name="Dean J.M."/>
            <person name="Holubkov R."/>
            <person name="Burr J."/>
            <person name="Liu T."/>
            <person name="Brinkac L.M."/>
            <person name="Sanka R."/>
            <person name="Kim M."/>
            <person name="Losada L."/>
        </authorList>
    </citation>
    <scope>NUCLEOTIDE SEQUENCE [LARGE SCALE GENOMIC DNA]</scope>
    <source>
        <strain evidence="2 3">CDC-H585-BH</strain>
    </source>
</reference>
<evidence type="ECO:0000313" key="2">
    <source>
        <dbReference type="EMBL" id="KAK96315.1"/>
    </source>
</evidence>
<comment type="caution">
    <text evidence="2">The sequence shown here is derived from an EMBL/GenBank/DDBJ whole genome shotgun (WGS) entry which is preliminary data.</text>
</comment>
<gene>
    <name evidence="2" type="ORF">L497_2131</name>
</gene>